<evidence type="ECO:0000256" key="5">
    <source>
        <dbReference type="ARBA" id="ARBA00022989"/>
    </source>
</evidence>
<dbReference type="Gene3D" id="3.30.70.1350">
    <property type="entry name" value="Cation efflux protein, cytoplasmic domain"/>
    <property type="match status" value="1"/>
</dbReference>
<dbReference type="InterPro" id="IPR058533">
    <property type="entry name" value="Cation_efflux_TM"/>
</dbReference>
<dbReference type="Pfam" id="PF01545">
    <property type="entry name" value="Cation_efflux"/>
    <property type="match status" value="1"/>
</dbReference>
<reference evidence="10 11" key="1">
    <citation type="submission" date="2016-10" db="EMBL/GenBank/DDBJ databases">
        <authorList>
            <person name="de Groot N.N."/>
        </authorList>
    </citation>
    <scope>NUCLEOTIDE SEQUENCE [LARGE SCALE GENOMIC DNA]</scope>
    <source>
        <strain evidence="10 11">DSM 45514</strain>
    </source>
</reference>
<feature type="domain" description="Cation efflux protein transmembrane" evidence="8">
    <location>
        <begin position="10"/>
        <end position="199"/>
    </location>
</feature>
<protein>
    <submittedName>
        <fullName evidence="10">Cation diffusion facilitator family transporter</fullName>
    </submittedName>
</protein>
<keyword evidence="3" id="KW-0813">Transport</keyword>
<dbReference type="InterPro" id="IPR036837">
    <property type="entry name" value="Cation_efflux_CTD_sf"/>
</dbReference>
<dbReference type="STRING" id="1236220.SAMN04488112_1267"/>
<evidence type="ECO:0000259" key="9">
    <source>
        <dbReference type="Pfam" id="PF16916"/>
    </source>
</evidence>
<evidence type="ECO:0000256" key="4">
    <source>
        <dbReference type="ARBA" id="ARBA00022692"/>
    </source>
</evidence>
<evidence type="ECO:0000256" key="3">
    <source>
        <dbReference type="ARBA" id="ARBA00022448"/>
    </source>
</evidence>
<comment type="subcellular location">
    <subcellularLocation>
        <location evidence="1">Membrane</location>
        <topology evidence="1">Multi-pass membrane protein</topology>
    </subcellularLocation>
</comment>
<proteinExistence type="inferred from homology"/>
<sequence length="289" mass="31905">MKKRAETGAWISISAYLFLCTSKIALGHALMSEALTADGWNNVTDVLTSVAVLIGLRISRKPRDQNHPYGHSRAESVSALLGSFIMATIAFDVLKSALQTAWSGPPSPPDIFAFWTALTGAGVMLIVFGYNRWLAHQTGSRALQAASKDNLSDTLVSLGAAVGILGSQFGLPWLDPAAAVLVGLLILWTAWNIFSDESHLLTDGFHERELARYRRTMESIAGVRFVVDLKGRHDGHQVILDAVIEVDPSLNVEESHRITEELEWVMWREHQVKETLIHVEPAQKNRHHA</sequence>
<dbReference type="RefSeq" id="WP_091572956.1">
    <property type="nucleotide sequence ID" value="NZ_FMZA01000026.1"/>
</dbReference>
<dbReference type="NCBIfam" id="TIGR01297">
    <property type="entry name" value="CDF"/>
    <property type="match status" value="1"/>
</dbReference>
<keyword evidence="11" id="KW-1185">Reference proteome</keyword>
<feature type="domain" description="Cation efflux protein cytoplasmic" evidence="9">
    <location>
        <begin position="208"/>
        <end position="281"/>
    </location>
</feature>
<dbReference type="AlphaFoldDB" id="A0A1G6R4L4"/>
<dbReference type="InterPro" id="IPR027469">
    <property type="entry name" value="Cation_efflux_TMD_sf"/>
</dbReference>
<name>A0A1G6R4L4_9BACL</name>
<dbReference type="SUPFAM" id="SSF160240">
    <property type="entry name" value="Cation efflux protein cytoplasmic domain-like"/>
    <property type="match status" value="1"/>
</dbReference>
<evidence type="ECO:0000256" key="2">
    <source>
        <dbReference type="ARBA" id="ARBA00008114"/>
    </source>
</evidence>
<keyword evidence="6 7" id="KW-0472">Membrane</keyword>
<dbReference type="SUPFAM" id="SSF161111">
    <property type="entry name" value="Cation efflux protein transmembrane domain-like"/>
    <property type="match status" value="1"/>
</dbReference>
<dbReference type="EMBL" id="FMZA01000026">
    <property type="protein sequence ID" value="SDC99570.1"/>
    <property type="molecule type" value="Genomic_DNA"/>
</dbReference>
<evidence type="ECO:0000259" key="8">
    <source>
        <dbReference type="Pfam" id="PF01545"/>
    </source>
</evidence>
<evidence type="ECO:0000256" key="6">
    <source>
        <dbReference type="ARBA" id="ARBA00023136"/>
    </source>
</evidence>
<gene>
    <name evidence="10" type="ORF">SAMN04488112_1267</name>
</gene>
<feature type="transmembrane region" description="Helical" evidence="7">
    <location>
        <begin position="7"/>
        <end position="27"/>
    </location>
</feature>
<evidence type="ECO:0000313" key="10">
    <source>
        <dbReference type="EMBL" id="SDC99570.1"/>
    </source>
</evidence>
<dbReference type="PANTHER" id="PTHR43840">
    <property type="entry name" value="MITOCHONDRIAL METAL TRANSPORTER 1-RELATED"/>
    <property type="match status" value="1"/>
</dbReference>
<comment type="similarity">
    <text evidence="2">Belongs to the cation diffusion facilitator (CDF) transporter (TC 2.A.4) family.</text>
</comment>
<dbReference type="InterPro" id="IPR050291">
    <property type="entry name" value="CDF_Transporter"/>
</dbReference>
<dbReference type="Pfam" id="PF16916">
    <property type="entry name" value="ZT_dimer"/>
    <property type="match status" value="1"/>
</dbReference>
<feature type="transmembrane region" description="Helical" evidence="7">
    <location>
        <begin position="111"/>
        <end position="130"/>
    </location>
</feature>
<dbReference type="GO" id="GO:0008324">
    <property type="term" value="F:monoatomic cation transmembrane transporter activity"/>
    <property type="evidence" value="ECO:0007669"/>
    <property type="project" value="InterPro"/>
</dbReference>
<dbReference type="Proteomes" id="UP000199387">
    <property type="component" value="Unassembled WGS sequence"/>
</dbReference>
<feature type="transmembrane region" description="Helical" evidence="7">
    <location>
        <begin position="151"/>
        <end position="171"/>
    </location>
</feature>
<feature type="transmembrane region" description="Helical" evidence="7">
    <location>
        <begin position="39"/>
        <end position="58"/>
    </location>
</feature>
<dbReference type="Gene3D" id="1.20.1510.10">
    <property type="entry name" value="Cation efflux protein transmembrane domain"/>
    <property type="match status" value="1"/>
</dbReference>
<dbReference type="InterPro" id="IPR027470">
    <property type="entry name" value="Cation_efflux_CTD"/>
</dbReference>
<dbReference type="InterPro" id="IPR002524">
    <property type="entry name" value="Cation_efflux"/>
</dbReference>
<evidence type="ECO:0000256" key="1">
    <source>
        <dbReference type="ARBA" id="ARBA00004141"/>
    </source>
</evidence>
<accession>A0A1G6R4L4</accession>
<dbReference type="PANTHER" id="PTHR43840:SF50">
    <property type="entry name" value="MANGANESE EFFLUX SYSTEM PROTEIN MNES"/>
    <property type="match status" value="1"/>
</dbReference>
<dbReference type="FunFam" id="1.20.1510.10:FF:000006">
    <property type="entry name" value="Divalent cation efflux transporter"/>
    <property type="match status" value="1"/>
</dbReference>
<feature type="transmembrane region" description="Helical" evidence="7">
    <location>
        <begin position="79"/>
        <end position="99"/>
    </location>
</feature>
<organism evidence="10 11">
    <name type="scientific">Melghirimyces thermohalophilus</name>
    <dbReference type="NCBI Taxonomy" id="1236220"/>
    <lineage>
        <taxon>Bacteria</taxon>
        <taxon>Bacillati</taxon>
        <taxon>Bacillota</taxon>
        <taxon>Bacilli</taxon>
        <taxon>Bacillales</taxon>
        <taxon>Thermoactinomycetaceae</taxon>
        <taxon>Melghirimyces</taxon>
    </lineage>
</organism>
<feature type="transmembrane region" description="Helical" evidence="7">
    <location>
        <begin position="177"/>
        <end position="194"/>
    </location>
</feature>
<evidence type="ECO:0000313" key="11">
    <source>
        <dbReference type="Proteomes" id="UP000199387"/>
    </source>
</evidence>
<dbReference type="GO" id="GO:0016020">
    <property type="term" value="C:membrane"/>
    <property type="evidence" value="ECO:0007669"/>
    <property type="project" value="UniProtKB-SubCell"/>
</dbReference>
<keyword evidence="4 7" id="KW-0812">Transmembrane</keyword>
<keyword evidence="5 7" id="KW-1133">Transmembrane helix</keyword>
<evidence type="ECO:0000256" key="7">
    <source>
        <dbReference type="SAM" id="Phobius"/>
    </source>
</evidence>
<dbReference type="OrthoDB" id="9806522at2"/>